<protein>
    <recommendedName>
        <fullName evidence="2">UPF0291 protein ACFSOY_13145</fullName>
    </recommendedName>
</protein>
<name>A0ABW4ZZB7_9BACL</name>
<evidence type="ECO:0000256" key="1">
    <source>
        <dbReference type="ARBA" id="ARBA00022490"/>
    </source>
</evidence>
<dbReference type="HAMAP" id="MF_01103">
    <property type="entry name" value="UPF0291"/>
    <property type="match status" value="1"/>
</dbReference>
<evidence type="ECO:0000313" key="3">
    <source>
        <dbReference type="EMBL" id="MFD2170931.1"/>
    </source>
</evidence>
<proteinExistence type="inferred from homology"/>
<comment type="similarity">
    <text evidence="2">Belongs to the UPF0291 family.</text>
</comment>
<dbReference type="RefSeq" id="WP_386047331.1">
    <property type="nucleotide sequence ID" value="NZ_JBHUIO010000008.1"/>
</dbReference>
<reference evidence="4" key="1">
    <citation type="journal article" date="2019" name="Int. J. Syst. Evol. Microbiol.">
        <title>The Global Catalogue of Microorganisms (GCM) 10K type strain sequencing project: providing services to taxonomists for standard genome sequencing and annotation.</title>
        <authorList>
            <consortium name="The Broad Institute Genomics Platform"/>
            <consortium name="The Broad Institute Genome Sequencing Center for Infectious Disease"/>
            <person name="Wu L."/>
            <person name="Ma J."/>
        </authorList>
    </citation>
    <scope>NUCLEOTIDE SEQUENCE [LARGE SCALE GENOMIC DNA]</scope>
    <source>
        <strain evidence="4">CGMCC 1.13574</strain>
    </source>
</reference>
<dbReference type="SUPFAM" id="SSF158221">
    <property type="entry name" value="YnzC-like"/>
    <property type="match status" value="1"/>
</dbReference>
<accession>A0ABW4ZZB7</accession>
<dbReference type="InterPro" id="IPR009242">
    <property type="entry name" value="DUF896"/>
</dbReference>
<dbReference type="PANTHER" id="PTHR37300:SF1">
    <property type="entry name" value="UPF0291 PROTEIN YNZC"/>
    <property type="match status" value="1"/>
</dbReference>
<dbReference type="Pfam" id="PF05979">
    <property type="entry name" value="DUF896"/>
    <property type="match status" value="1"/>
</dbReference>
<sequence length="63" mass="7442">MLTPDRIERINELSRKKKAGTLTEEEAKEQKALREEYLESFRKSFRNQLDAIEFVDDDSSKAH</sequence>
<keyword evidence="1 2" id="KW-0963">Cytoplasm</keyword>
<organism evidence="3 4">
    <name type="scientific">Tumebacillus lipolyticus</name>
    <dbReference type="NCBI Taxonomy" id="1280370"/>
    <lineage>
        <taxon>Bacteria</taxon>
        <taxon>Bacillati</taxon>
        <taxon>Bacillota</taxon>
        <taxon>Bacilli</taxon>
        <taxon>Bacillales</taxon>
        <taxon>Alicyclobacillaceae</taxon>
        <taxon>Tumebacillus</taxon>
    </lineage>
</organism>
<dbReference type="EMBL" id="JBHUIO010000008">
    <property type="protein sequence ID" value="MFD2170931.1"/>
    <property type="molecule type" value="Genomic_DNA"/>
</dbReference>
<comment type="subcellular location">
    <subcellularLocation>
        <location evidence="2">Cytoplasm</location>
    </subcellularLocation>
</comment>
<dbReference type="Proteomes" id="UP001597343">
    <property type="component" value="Unassembled WGS sequence"/>
</dbReference>
<keyword evidence="4" id="KW-1185">Reference proteome</keyword>
<comment type="caution">
    <text evidence="3">The sequence shown here is derived from an EMBL/GenBank/DDBJ whole genome shotgun (WGS) entry which is preliminary data.</text>
</comment>
<dbReference type="Gene3D" id="1.10.287.540">
    <property type="entry name" value="Helix hairpin bin"/>
    <property type="match status" value="1"/>
</dbReference>
<gene>
    <name evidence="3" type="ORF">ACFSOY_13145</name>
</gene>
<evidence type="ECO:0000256" key="2">
    <source>
        <dbReference type="HAMAP-Rule" id="MF_01103"/>
    </source>
</evidence>
<evidence type="ECO:0000313" key="4">
    <source>
        <dbReference type="Proteomes" id="UP001597343"/>
    </source>
</evidence>
<dbReference type="PANTHER" id="PTHR37300">
    <property type="entry name" value="UPF0291 PROTEIN CBO2609/CLC_2481"/>
    <property type="match status" value="1"/>
</dbReference>